<name>A0ABP7E437_9SPHN</name>
<organism evidence="1 2">
    <name type="scientific">Sphingomonas cynarae</name>
    <dbReference type="NCBI Taxonomy" id="930197"/>
    <lineage>
        <taxon>Bacteria</taxon>
        <taxon>Pseudomonadati</taxon>
        <taxon>Pseudomonadota</taxon>
        <taxon>Alphaproteobacteria</taxon>
        <taxon>Sphingomonadales</taxon>
        <taxon>Sphingomonadaceae</taxon>
        <taxon>Sphingomonas</taxon>
    </lineage>
</organism>
<gene>
    <name evidence="1" type="ORF">GCM10022268_22410</name>
</gene>
<proteinExistence type="predicted"/>
<protein>
    <submittedName>
        <fullName evidence="1">Uncharacterized protein</fullName>
    </submittedName>
</protein>
<keyword evidence="2" id="KW-1185">Reference proteome</keyword>
<evidence type="ECO:0000313" key="1">
    <source>
        <dbReference type="EMBL" id="GAA3713136.1"/>
    </source>
</evidence>
<sequence>MKRAAKGLAILALTLLALIGGGLWLLDATLGSGMCHTTVYSAAASATGDITARNQMTDCGATTGFSRVVMLMKQGLWTDECRALALRGQPSVKMTWQSDTLFVSHNANHADIIAQSDQCFGHAIKIVQER</sequence>
<accession>A0ABP7E437</accession>
<comment type="caution">
    <text evidence="1">The sequence shown here is derived from an EMBL/GenBank/DDBJ whole genome shotgun (WGS) entry which is preliminary data.</text>
</comment>
<dbReference type="RefSeq" id="WP_344693485.1">
    <property type="nucleotide sequence ID" value="NZ_BAABBF010000005.1"/>
</dbReference>
<reference evidence="2" key="1">
    <citation type="journal article" date="2019" name="Int. J. Syst. Evol. Microbiol.">
        <title>The Global Catalogue of Microorganisms (GCM) 10K type strain sequencing project: providing services to taxonomists for standard genome sequencing and annotation.</title>
        <authorList>
            <consortium name="The Broad Institute Genomics Platform"/>
            <consortium name="The Broad Institute Genome Sequencing Center for Infectious Disease"/>
            <person name="Wu L."/>
            <person name="Ma J."/>
        </authorList>
    </citation>
    <scope>NUCLEOTIDE SEQUENCE [LARGE SCALE GENOMIC DNA]</scope>
    <source>
        <strain evidence="2">JCM 17498</strain>
    </source>
</reference>
<evidence type="ECO:0000313" key="2">
    <source>
        <dbReference type="Proteomes" id="UP001500523"/>
    </source>
</evidence>
<dbReference type="EMBL" id="BAABBF010000005">
    <property type="protein sequence ID" value="GAA3713136.1"/>
    <property type="molecule type" value="Genomic_DNA"/>
</dbReference>
<dbReference type="Proteomes" id="UP001500523">
    <property type="component" value="Unassembled WGS sequence"/>
</dbReference>